<sequence>MAKRTTNGNVPLVNCNADLWSGKIDVGTPPQTFTVVFDTVNFLPSTECLVNCVGHAQHDPAASSYAKYSGQSLMLMYGAGETAGEEYVDDVFVGGCENDFLKSTCALCP</sequence>
<dbReference type="GO" id="GO:0004190">
    <property type="term" value="F:aspartic-type endopeptidase activity"/>
    <property type="evidence" value="ECO:0007669"/>
    <property type="project" value="InterPro"/>
</dbReference>
<gene>
    <name evidence="3" type="ORF">HD556DRAFT_1446747</name>
</gene>
<keyword evidence="4" id="KW-1185">Reference proteome</keyword>
<dbReference type="SUPFAM" id="SSF50630">
    <property type="entry name" value="Acid proteases"/>
    <property type="match status" value="1"/>
</dbReference>
<dbReference type="PANTHER" id="PTHR47966:SF51">
    <property type="entry name" value="BETA-SITE APP-CLEAVING ENZYME, ISOFORM A-RELATED"/>
    <property type="match status" value="1"/>
</dbReference>
<evidence type="ECO:0000313" key="4">
    <source>
        <dbReference type="Proteomes" id="UP000719766"/>
    </source>
</evidence>
<dbReference type="PROSITE" id="PS51767">
    <property type="entry name" value="PEPTIDASE_A1"/>
    <property type="match status" value="1"/>
</dbReference>
<dbReference type="RefSeq" id="XP_041156761.1">
    <property type="nucleotide sequence ID" value="XM_041307149.1"/>
</dbReference>
<comment type="similarity">
    <text evidence="1">Belongs to the peptidase A1 family.</text>
</comment>
<feature type="domain" description="Peptidase A1" evidence="2">
    <location>
        <begin position="20"/>
        <end position="109"/>
    </location>
</feature>
<protein>
    <submittedName>
        <fullName evidence="3">Aspartic peptidase domain-containing protein</fullName>
    </submittedName>
</protein>
<dbReference type="PANTHER" id="PTHR47966">
    <property type="entry name" value="BETA-SITE APP-CLEAVING ENZYME, ISOFORM A-RELATED"/>
    <property type="match status" value="1"/>
</dbReference>
<accession>A0A9P7AHN9</accession>
<dbReference type="GeneID" id="64600913"/>
<dbReference type="OrthoDB" id="15189at2759"/>
<organism evidence="3 4">
    <name type="scientific">Suillus plorans</name>
    <dbReference type="NCBI Taxonomy" id="116603"/>
    <lineage>
        <taxon>Eukaryota</taxon>
        <taxon>Fungi</taxon>
        <taxon>Dikarya</taxon>
        <taxon>Basidiomycota</taxon>
        <taxon>Agaricomycotina</taxon>
        <taxon>Agaricomycetes</taxon>
        <taxon>Agaricomycetidae</taxon>
        <taxon>Boletales</taxon>
        <taxon>Suillineae</taxon>
        <taxon>Suillaceae</taxon>
        <taxon>Suillus</taxon>
    </lineage>
</organism>
<evidence type="ECO:0000313" key="3">
    <source>
        <dbReference type="EMBL" id="KAG1789731.1"/>
    </source>
</evidence>
<dbReference type="InterPro" id="IPR001461">
    <property type="entry name" value="Aspartic_peptidase_A1"/>
</dbReference>
<name>A0A9P7AHN9_9AGAM</name>
<dbReference type="Proteomes" id="UP000719766">
    <property type="component" value="Unassembled WGS sequence"/>
</dbReference>
<dbReference type="InterPro" id="IPR033121">
    <property type="entry name" value="PEPTIDASE_A1"/>
</dbReference>
<proteinExistence type="inferred from homology"/>
<dbReference type="InterPro" id="IPR021109">
    <property type="entry name" value="Peptidase_aspartic_dom_sf"/>
</dbReference>
<evidence type="ECO:0000256" key="1">
    <source>
        <dbReference type="ARBA" id="ARBA00007447"/>
    </source>
</evidence>
<dbReference type="EMBL" id="JABBWE010000056">
    <property type="protein sequence ID" value="KAG1789731.1"/>
    <property type="molecule type" value="Genomic_DNA"/>
</dbReference>
<dbReference type="AlphaFoldDB" id="A0A9P7AHN9"/>
<dbReference type="Pfam" id="PF00026">
    <property type="entry name" value="Asp"/>
    <property type="match status" value="1"/>
</dbReference>
<reference evidence="3" key="1">
    <citation type="journal article" date="2020" name="New Phytol.">
        <title>Comparative genomics reveals dynamic genome evolution in host specialist ectomycorrhizal fungi.</title>
        <authorList>
            <person name="Lofgren L.A."/>
            <person name="Nguyen N.H."/>
            <person name="Vilgalys R."/>
            <person name="Ruytinx J."/>
            <person name="Liao H.L."/>
            <person name="Branco S."/>
            <person name="Kuo A."/>
            <person name="LaButti K."/>
            <person name="Lipzen A."/>
            <person name="Andreopoulos W."/>
            <person name="Pangilinan J."/>
            <person name="Riley R."/>
            <person name="Hundley H."/>
            <person name="Na H."/>
            <person name="Barry K."/>
            <person name="Grigoriev I.V."/>
            <person name="Stajich J.E."/>
            <person name="Kennedy P.G."/>
        </authorList>
    </citation>
    <scope>NUCLEOTIDE SEQUENCE</scope>
    <source>
        <strain evidence="3">S12</strain>
    </source>
</reference>
<evidence type="ECO:0000259" key="2">
    <source>
        <dbReference type="PROSITE" id="PS51767"/>
    </source>
</evidence>
<dbReference type="GO" id="GO:0006508">
    <property type="term" value="P:proteolysis"/>
    <property type="evidence" value="ECO:0007669"/>
    <property type="project" value="InterPro"/>
</dbReference>
<dbReference type="Gene3D" id="2.40.70.10">
    <property type="entry name" value="Acid Proteases"/>
    <property type="match status" value="1"/>
</dbReference>
<comment type="caution">
    <text evidence="3">The sequence shown here is derived from an EMBL/GenBank/DDBJ whole genome shotgun (WGS) entry which is preliminary data.</text>
</comment>